<dbReference type="Proteomes" id="UP000663908">
    <property type="component" value="Chromosome"/>
</dbReference>
<comment type="similarity">
    <text evidence="2">Belongs to the CRISPR system Cmr5 family.</text>
</comment>
<name>A0ABX7TZ89_STRCY</name>
<evidence type="ECO:0000256" key="5">
    <source>
        <dbReference type="ARBA" id="ARBA00030001"/>
    </source>
</evidence>
<keyword evidence="8" id="KW-1185">Reference proteome</keyword>
<keyword evidence="3" id="KW-0963">Cytoplasm</keyword>
<feature type="region of interest" description="Disordered" evidence="6">
    <location>
        <begin position="129"/>
        <end position="154"/>
    </location>
</feature>
<evidence type="ECO:0000256" key="4">
    <source>
        <dbReference type="ARBA" id="ARBA00023118"/>
    </source>
</evidence>
<accession>A0ABX7TZ89</accession>
<feature type="compositionally biased region" description="Low complexity" evidence="6">
    <location>
        <begin position="138"/>
        <end position="154"/>
    </location>
</feature>
<dbReference type="EMBL" id="CP071839">
    <property type="protein sequence ID" value="QTD99989.1"/>
    <property type="molecule type" value="Genomic_DNA"/>
</dbReference>
<dbReference type="Pfam" id="PF09701">
    <property type="entry name" value="Cas_Cmr5"/>
    <property type="match status" value="1"/>
</dbReference>
<proteinExistence type="inferred from homology"/>
<keyword evidence="4" id="KW-0051">Antiviral defense</keyword>
<dbReference type="InterPro" id="IPR010160">
    <property type="entry name" value="CRISPR-assoc_prot_Cmr5"/>
</dbReference>
<dbReference type="RefSeq" id="WP_208033496.1">
    <property type="nucleotide sequence ID" value="NZ_CP071839.1"/>
</dbReference>
<dbReference type="InterPro" id="IPR023101">
    <property type="entry name" value="AF1862-like_dom_sf"/>
</dbReference>
<evidence type="ECO:0000256" key="2">
    <source>
        <dbReference type="ARBA" id="ARBA00006161"/>
    </source>
</evidence>
<organism evidence="7 8">
    <name type="scientific">Streptomyces cyanogenus</name>
    <dbReference type="NCBI Taxonomy" id="80860"/>
    <lineage>
        <taxon>Bacteria</taxon>
        <taxon>Bacillati</taxon>
        <taxon>Actinomycetota</taxon>
        <taxon>Actinomycetes</taxon>
        <taxon>Kitasatosporales</taxon>
        <taxon>Streptomycetaceae</taxon>
        <taxon>Streptomyces</taxon>
    </lineage>
</organism>
<reference evidence="7 8" key="1">
    <citation type="submission" date="2021-03" db="EMBL/GenBank/DDBJ databases">
        <title>Complete genome sequence of Streptomyces cyanogenus S136, producer of anticancer angucycline landomycin A.</title>
        <authorList>
            <person name="Hrab P."/>
            <person name="Ruckert C."/>
            <person name="Busche T."/>
            <person name="Ostash I."/>
            <person name="Kalinowski J."/>
            <person name="Fedorenko V."/>
            <person name="Yushchuk O."/>
            <person name="Ostash B."/>
        </authorList>
    </citation>
    <scope>NUCLEOTIDE SEQUENCE [LARGE SCALE GENOMIC DNA]</scope>
    <source>
        <strain evidence="7 8">S136</strain>
    </source>
</reference>
<dbReference type="NCBIfam" id="TIGR01881">
    <property type="entry name" value="cas_Cmr5"/>
    <property type="match status" value="1"/>
</dbReference>
<evidence type="ECO:0000256" key="6">
    <source>
        <dbReference type="SAM" id="MobiDB-lite"/>
    </source>
</evidence>
<evidence type="ECO:0000313" key="8">
    <source>
        <dbReference type="Proteomes" id="UP000663908"/>
    </source>
</evidence>
<comment type="subcellular location">
    <subcellularLocation>
        <location evidence="1">Cytoplasm</location>
    </subcellularLocation>
</comment>
<sequence>MSPVRRVDQAMALAAMDMLPETVDRTLRTRYKQLPVMLHTAGLAATYAFVLSKKHGSREGPAYAKVAEGIRRHIGKHALIDRRTHWATDRDLLDALATADRAAYARASAEISSLAGWLSRLAEARFREDTADTDTTPDSDATADAVSPTGEGTA</sequence>
<protein>
    <recommendedName>
        <fullName evidence="5">CRISPR type III-B/RAMP module-associated protein Cmr5</fullName>
    </recommendedName>
</protein>
<evidence type="ECO:0000256" key="3">
    <source>
        <dbReference type="ARBA" id="ARBA00022490"/>
    </source>
</evidence>
<evidence type="ECO:0000313" key="7">
    <source>
        <dbReference type="EMBL" id="QTD99989.1"/>
    </source>
</evidence>
<evidence type="ECO:0000256" key="1">
    <source>
        <dbReference type="ARBA" id="ARBA00004496"/>
    </source>
</evidence>
<gene>
    <name evidence="7" type="ORF">S1361_21820</name>
</gene>
<dbReference type="Gene3D" id="1.10.520.30">
    <property type="entry name" value="AF1862-like domain"/>
    <property type="match status" value="1"/>
</dbReference>
<dbReference type="SUPFAM" id="SSF158568">
    <property type="entry name" value="AF1862-like"/>
    <property type="match status" value="1"/>
</dbReference>